<proteinExistence type="predicted"/>
<organism evidence="2 3">
    <name type="scientific">Petromyzon marinus</name>
    <name type="common">Sea lamprey</name>
    <dbReference type="NCBI Taxonomy" id="7757"/>
    <lineage>
        <taxon>Eukaryota</taxon>
        <taxon>Metazoa</taxon>
        <taxon>Chordata</taxon>
        <taxon>Craniata</taxon>
        <taxon>Vertebrata</taxon>
        <taxon>Cyclostomata</taxon>
        <taxon>Hyperoartia</taxon>
        <taxon>Petromyzontiformes</taxon>
        <taxon>Petromyzontidae</taxon>
        <taxon>Petromyzon</taxon>
    </lineage>
</organism>
<dbReference type="Pfam" id="PF15672">
    <property type="entry name" value="Mucin15"/>
    <property type="match status" value="1"/>
</dbReference>
<keyword evidence="1" id="KW-0812">Transmembrane</keyword>
<reference evidence="3" key="1">
    <citation type="submission" date="2025-08" db="UniProtKB">
        <authorList>
            <consortium name="RefSeq"/>
        </authorList>
    </citation>
    <scope>IDENTIFICATION</scope>
    <source>
        <tissue evidence="3">Sperm</tissue>
    </source>
</reference>
<dbReference type="Proteomes" id="UP001318040">
    <property type="component" value="Chromosome 80"/>
</dbReference>
<accession>A0AAJ7XIN7</accession>
<name>A0AAJ7XIN7_PETMA</name>
<keyword evidence="1" id="KW-1133">Transmembrane helix</keyword>
<gene>
    <name evidence="3" type="primary">MUC15</name>
</gene>
<evidence type="ECO:0000256" key="1">
    <source>
        <dbReference type="SAM" id="Phobius"/>
    </source>
</evidence>
<keyword evidence="1" id="KW-0472">Membrane</keyword>
<evidence type="ECO:0000313" key="2">
    <source>
        <dbReference type="Proteomes" id="UP001318040"/>
    </source>
</evidence>
<feature type="transmembrane region" description="Helical" evidence="1">
    <location>
        <begin position="12"/>
        <end position="32"/>
    </location>
</feature>
<dbReference type="AlphaFoldDB" id="A0AAJ7XIN7"/>
<dbReference type="RefSeq" id="XP_032835866.1">
    <property type="nucleotide sequence ID" value="XM_032979975.1"/>
</dbReference>
<protein>
    <submittedName>
        <fullName evidence="3">Mucin-15</fullName>
    </submittedName>
</protein>
<dbReference type="PROSITE" id="PS51257">
    <property type="entry name" value="PROKAR_LIPOPROTEIN"/>
    <property type="match status" value="1"/>
</dbReference>
<keyword evidence="2" id="KW-1185">Reference proteome</keyword>
<dbReference type="InterPro" id="IPR031371">
    <property type="entry name" value="Mucin-15"/>
</dbReference>
<sequence length="86" mass="9361">MPRDVASLRGALGVTLGVLLGVAVLAAVACYVRGTRRKHAVRFRHRRLYDSAEEPELRLDEMSPTAFYNASADSMDFSPSPGSSHV</sequence>
<dbReference type="KEGG" id="pmrn:116957666"/>
<evidence type="ECO:0000313" key="3">
    <source>
        <dbReference type="RefSeq" id="XP_032835866.1"/>
    </source>
</evidence>